<dbReference type="GO" id="GO:0003677">
    <property type="term" value="F:DNA binding"/>
    <property type="evidence" value="ECO:0007669"/>
    <property type="project" value="InterPro"/>
</dbReference>
<feature type="compositionally biased region" description="Acidic residues" evidence="5">
    <location>
        <begin position="101"/>
        <end position="119"/>
    </location>
</feature>
<evidence type="ECO:0000256" key="3">
    <source>
        <dbReference type="ARBA" id="ARBA00023163"/>
    </source>
</evidence>
<accession>A0AAV8USY3</accession>
<feature type="compositionally biased region" description="Basic and acidic residues" evidence="5">
    <location>
        <begin position="120"/>
        <end position="152"/>
    </location>
</feature>
<evidence type="ECO:0000256" key="1">
    <source>
        <dbReference type="ARBA" id="ARBA00004123"/>
    </source>
</evidence>
<comment type="caution">
    <text evidence="7">The sequence shown here is derived from an EMBL/GenBank/DDBJ whole genome shotgun (WGS) entry which is preliminary data.</text>
</comment>
<gene>
    <name evidence="7" type="ORF">NDN08_002161</name>
</gene>
<evidence type="ECO:0000313" key="7">
    <source>
        <dbReference type="EMBL" id="KAJ8905655.1"/>
    </source>
</evidence>
<dbReference type="AlphaFoldDB" id="A0AAV8USY3"/>
<dbReference type="PANTHER" id="PTHR13115:SF8">
    <property type="entry name" value="RNA POLYMERASE-ASSOCIATED PROTEIN RTF1 HOMOLOG"/>
    <property type="match status" value="1"/>
</dbReference>
<feature type="compositionally biased region" description="Basic and acidic residues" evidence="5">
    <location>
        <begin position="168"/>
        <end position="207"/>
    </location>
</feature>
<dbReference type="EMBL" id="JAMWBK010000004">
    <property type="protein sequence ID" value="KAJ8905655.1"/>
    <property type="molecule type" value="Genomic_DNA"/>
</dbReference>
<dbReference type="Pfam" id="PF03126">
    <property type="entry name" value="Plus-3"/>
    <property type="match status" value="1"/>
</dbReference>
<dbReference type="PROSITE" id="PS51360">
    <property type="entry name" value="PLUS3"/>
    <property type="match status" value="1"/>
</dbReference>
<sequence>MEEDDIDEMLLSVTQKKKETAVESDDSSARVYEGDEASDEDGENLDELEMVAHDGDSDFESGSARRKPKKSAGKARAKGSGRKRANDEDMDWKGDGGNDTESSEYADQYDENLYGDDEDRERLTNMSVKDREMVLADRFETRQRKKSEWDLRRRLRRQQGKPKKERRPQRSEERSRGNRDSQKSALDRLAADKARRESRRSGDDRGWKASSKGPPVTYADLVSVETRTTTPAFVRRDVLAKWIEEAYFDRLVKGLFVKLSVGENPGAPGVQVYRVCRIESVIEVPISSRVQFGSHFTNKRLKLSFGTLKKPFDMTMLSNRSPTEQEFDRWVKQMEGDGEPLPSKTEIEQKVEQVRSTLKGEDRPSEEEIRKHQENYEKVNPESINRVAKKKELSMRIETAKSKNDDATVAELSSRLRLIEEVDEKIRTKSEQRKAELTVTNTSALLRLKATKNKAENDRKDQIAAIRRTKGGDQSQNVFERLETAGQSYFSIRKTKSPARTLKEQEKELNGNGLDLSLDQDSAAIATGDGSKRPPISKRFDLSKIDTTIFDELLPIEIQPSRKYVPVPLDQKVILRRENQEPRNSVSLEEFLKKPL</sequence>
<feature type="region of interest" description="Disordered" evidence="5">
    <location>
        <begin position="1"/>
        <end position="213"/>
    </location>
</feature>
<feature type="compositionally biased region" description="Basic and acidic residues" evidence="5">
    <location>
        <begin position="84"/>
        <end position="96"/>
    </location>
</feature>
<evidence type="ECO:0000313" key="8">
    <source>
        <dbReference type="Proteomes" id="UP001157974"/>
    </source>
</evidence>
<reference evidence="7 8" key="1">
    <citation type="journal article" date="2023" name="Nat. Commun.">
        <title>Origin of minicircular mitochondrial genomes in red algae.</title>
        <authorList>
            <person name="Lee Y."/>
            <person name="Cho C.H."/>
            <person name="Lee Y.M."/>
            <person name="Park S.I."/>
            <person name="Yang J.H."/>
            <person name="West J.A."/>
            <person name="Bhattacharya D."/>
            <person name="Yoon H.S."/>
        </authorList>
    </citation>
    <scope>NUCLEOTIDE SEQUENCE [LARGE SCALE GENOMIC DNA]</scope>
    <source>
        <strain evidence="7 8">CCMP1338</strain>
        <tissue evidence="7">Whole cell</tissue>
    </source>
</reference>
<keyword evidence="4" id="KW-0539">Nucleus</keyword>
<keyword evidence="3" id="KW-0804">Transcription</keyword>
<name>A0AAV8USY3_9RHOD</name>
<evidence type="ECO:0000256" key="4">
    <source>
        <dbReference type="ARBA" id="ARBA00023242"/>
    </source>
</evidence>
<dbReference type="InterPro" id="IPR036128">
    <property type="entry name" value="Plus3-like_sf"/>
</dbReference>
<proteinExistence type="predicted"/>
<dbReference type="PANTHER" id="PTHR13115">
    <property type="entry name" value="RNA POLYMERASE-ASSOCIATED PROTEIN RTF1 HOMOLOG"/>
    <property type="match status" value="1"/>
</dbReference>
<keyword evidence="8" id="KW-1185">Reference proteome</keyword>
<dbReference type="Proteomes" id="UP001157974">
    <property type="component" value="Unassembled WGS sequence"/>
</dbReference>
<dbReference type="SMART" id="SM00719">
    <property type="entry name" value="Plus3"/>
    <property type="match status" value="1"/>
</dbReference>
<feature type="compositionally biased region" description="Basic residues" evidence="5">
    <location>
        <begin position="153"/>
        <end position="167"/>
    </location>
</feature>
<feature type="compositionally biased region" description="Basic residues" evidence="5">
    <location>
        <begin position="64"/>
        <end position="83"/>
    </location>
</feature>
<evidence type="ECO:0000256" key="5">
    <source>
        <dbReference type="SAM" id="MobiDB-lite"/>
    </source>
</evidence>
<dbReference type="SUPFAM" id="SSF159042">
    <property type="entry name" value="Plus3-like"/>
    <property type="match status" value="1"/>
</dbReference>
<protein>
    <recommendedName>
        <fullName evidence="6">Plus3 domain-containing protein</fullName>
    </recommendedName>
</protein>
<organism evidence="7 8">
    <name type="scientific">Rhodosorus marinus</name>
    <dbReference type="NCBI Taxonomy" id="101924"/>
    <lineage>
        <taxon>Eukaryota</taxon>
        <taxon>Rhodophyta</taxon>
        <taxon>Stylonematophyceae</taxon>
        <taxon>Stylonematales</taxon>
        <taxon>Stylonemataceae</taxon>
        <taxon>Rhodosorus</taxon>
    </lineage>
</organism>
<evidence type="ECO:0000259" key="6">
    <source>
        <dbReference type="PROSITE" id="PS51360"/>
    </source>
</evidence>
<evidence type="ECO:0000256" key="2">
    <source>
        <dbReference type="ARBA" id="ARBA00023015"/>
    </source>
</evidence>
<comment type="subcellular location">
    <subcellularLocation>
        <location evidence="1">Nucleus</location>
    </subcellularLocation>
</comment>
<keyword evidence="2" id="KW-0805">Transcription regulation</keyword>
<feature type="compositionally biased region" description="Acidic residues" evidence="5">
    <location>
        <begin position="34"/>
        <end position="49"/>
    </location>
</feature>
<feature type="domain" description="Plus3" evidence="6">
    <location>
        <begin position="223"/>
        <end position="359"/>
    </location>
</feature>
<dbReference type="Gene3D" id="3.90.70.200">
    <property type="entry name" value="Plus-3 domain"/>
    <property type="match status" value="1"/>
</dbReference>
<dbReference type="InterPro" id="IPR004343">
    <property type="entry name" value="Plus-3_dom"/>
</dbReference>
<dbReference type="GO" id="GO:1990269">
    <property type="term" value="F:RNA polymerase II C-terminal domain phosphoserine binding"/>
    <property type="evidence" value="ECO:0007669"/>
    <property type="project" value="TreeGrafter"/>
</dbReference>
<dbReference type="GO" id="GO:0016593">
    <property type="term" value="C:Cdc73/Paf1 complex"/>
    <property type="evidence" value="ECO:0007669"/>
    <property type="project" value="TreeGrafter"/>
</dbReference>